<organism evidence="1 2">
    <name type="scientific">Agrocybe chaxingu</name>
    <dbReference type="NCBI Taxonomy" id="84603"/>
    <lineage>
        <taxon>Eukaryota</taxon>
        <taxon>Fungi</taxon>
        <taxon>Dikarya</taxon>
        <taxon>Basidiomycota</taxon>
        <taxon>Agaricomycotina</taxon>
        <taxon>Agaricomycetes</taxon>
        <taxon>Agaricomycetidae</taxon>
        <taxon>Agaricales</taxon>
        <taxon>Agaricineae</taxon>
        <taxon>Strophariaceae</taxon>
        <taxon>Agrocybe</taxon>
    </lineage>
</organism>
<evidence type="ECO:0008006" key="3">
    <source>
        <dbReference type="Google" id="ProtNLM"/>
    </source>
</evidence>
<dbReference type="EMBL" id="JANKHO010000911">
    <property type="protein sequence ID" value="KAJ3505203.1"/>
    <property type="molecule type" value="Genomic_DNA"/>
</dbReference>
<keyword evidence="2" id="KW-1185">Reference proteome</keyword>
<dbReference type="AlphaFoldDB" id="A0A9W8JX57"/>
<dbReference type="Proteomes" id="UP001148786">
    <property type="component" value="Unassembled WGS sequence"/>
</dbReference>
<reference evidence="1" key="1">
    <citation type="submission" date="2022-07" db="EMBL/GenBank/DDBJ databases">
        <title>Genome Sequence of Agrocybe chaxingu.</title>
        <authorList>
            <person name="Buettner E."/>
        </authorList>
    </citation>
    <scope>NUCLEOTIDE SEQUENCE</scope>
    <source>
        <strain evidence="1">MP-N11</strain>
    </source>
</reference>
<proteinExistence type="predicted"/>
<dbReference type="OrthoDB" id="3365698at2759"/>
<gene>
    <name evidence="1" type="ORF">NLJ89_g7540</name>
</gene>
<evidence type="ECO:0000313" key="1">
    <source>
        <dbReference type="EMBL" id="KAJ3505203.1"/>
    </source>
</evidence>
<sequence length="571" mass="63564">MEDNVIDVHGVSSSIRAEEDSPIQRIPAEILQEIFLDAHYTPYSPNIRAGEVDFKVPWTIAQVCATWRDFSLCMPELWRRLPKIIVDVPSHPANIKVEALETRLARSGTLPIIFSLQVKTPPNYRGGPPHNRLIDMIVNHAEKWQEVTIAGDIRTALLALSQAKGRVPLLKTLAIVNSSDIYISNQVIFDVFEDAPLLCHATFEGRFFGRVLLPSRQLVSLKCTCAVMSASTQQILTAASLLQHLEITGTMTSYGLAMPTTTLPVLTVLKILNGSPTCLERLTAPDLKVLDIQTQSHDRSPLLPSLINFIERHSCLISLRLCIPTVEPGTLSHLLQLTPLLENLEVTLPPKQDIEALLYGIDNNPLVPSLKLCTFYLLSRAAIYTVDAISVPALNLLGATRCGQTRPLHINRLESLDVNLIQHPSFQLAPLLRLLEGWDISSTSAALYRLKTDLSRLIPGLLTGSRLEAAPQDDEELKRAFDALGNLEVTAPDLHVSSIHSILKYLSTADEFAYSKRARAILEKWRPSLEDNISDRHWMIQGSSAVYIPIDDARRSCAGFRDEMIFVKDIR</sequence>
<protein>
    <recommendedName>
        <fullName evidence="3">F-box domain-containing protein</fullName>
    </recommendedName>
</protein>
<name>A0A9W8JX57_9AGAR</name>
<evidence type="ECO:0000313" key="2">
    <source>
        <dbReference type="Proteomes" id="UP001148786"/>
    </source>
</evidence>
<accession>A0A9W8JX57</accession>
<comment type="caution">
    <text evidence="1">The sequence shown here is derived from an EMBL/GenBank/DDBJ whole genome shotgun (WGS) entry which is preliminary data.</text>
</comment>